<evidence type="ECO:0000313" key="2">
    <source>
        <dbReference type="EMBL" id="OVA05641.1"/>
    </source>
</evidence>
<protein>
    <submittedName>
        <fullName evidence="2">Uncharacterized protein</fullName>
    </submittedName>
</protein>
<dbReference type="AlphaFoldDB" id="A0A200Q5A4"/>
<dbReference type="OMA" id="YLLEMIM"/>
<comment type="caution">
    <text evidence="2">The sequence shown here is derived from an EMBL/GenBank/DDBJ whole genome shotgun (WGS) entry which is preliminary data.</text>
</comment>
<dbReference type="EMBL" id="MVGT01003043">
    <property type="protein sequence ID" value="OVA05641.1"/>
    <property type="molecule type" value="Genomic_DNA"/>
</dbReference>
<evidence type="ECO:0000256" key="1">
    <source>
        <dbReference type="SAM" id="Phobius"/>
    </source>
</evidence>
<keyword evidence="1" id="KW-0472">Membrane</keyword>
<organism evidence="2 3">
    <name type="scientific">Macleaya cordata</name>
    <name type="common">Five-seeded plume-poppy</name>
    <name type="synonym">Bocconia cordata</name>
    <dbReference type="NCBI Taxonomy" id="56857"/>
    <lineage>
        <taxon>Eukaryota</taxon>
        <taxon>Viridiplantae</taxon>
        <taxon>Streptophyta</taxon>
        <taxon>Embryophyta</taxon>
        <taxon>Tracheophyta</taxon>
        <taxon>Spermatophyta</taxon>
        <taxon>Magnoliopsida</taxon>
        <taxon>Ranunculales</taxon>
        <taxon>Papaveraceae</taxon>
        <taxon>Papaveroideae</taxon>
        <taxon>Macleaya</taxon>
    </lineage>
</organism>
<gene>
    <name evidence="2" type="ORF">BVC80_7953g5</name>
</gene>
<keyword evidence="3" id="KW-1185">Reference proteome</keyword>
<keyword evidence="1" id="KW-0812">Transmembrane</keyword>
<keyword evidence="1" id="KW-1133">Transmembrane helix</keyword>
<dbReference type="InParanoid" id="A0A200Q5A4"/>
<sequence length="152" mass="16709">MVIFMLVKILFYAVSSFINIISLIIFSGAARLLVLVIHGLKIPGEGVHNLLEIVANFVKSLFEYLFEFLMEMISNLVSTVLDLVKDAVFGSISSAGGSIMELIEKTKTALEGLSSEDFSSVVEGFSDMIWSVVTGLWENYKGALGYVKENNN</sequence>
<dbReference type="Proteomes" id="UP000195402">
    <property type="component" value="Unassembled WGS sequence"/>
</dbReference>
<name>A0A200Q5A4_MACCD</name>
<proteinExistence type="predicted"/>
<dbReference type="OrthoDB" id="904575at2759"/>
<reference evidence="2" key="1">
    <citation type="journal article" date="2017" name="Mol. Plant">
        <title>The Genome of Medicinal Plant Macleaya cordata Provides New Insights into Benzylisoquinoline Alkaloids Metabolism.</title>
        <authorList>
            <person name="Liu X."/>
            <person name="Liu Y."/>
            <person name="Huang P."/>
            <person name="Ma Y."/>
            <person name="Qing Z."/>
            <person name="Tang Q."/>
            <person name="Cao H."/>
            <person name="Cheng P."/>
            <person name="Zheng Y."/>
            <person name="Yuan Z."/>
            <person name="Zhou Y."/>
            <person name="Liu J."/>
            <person name="Tang Z."/>
            <person name="Zhuo Y."/>
            <person name="Zhang Y."/>
            <person name="Yu L."/>
            <person name="Huang J."/>
            <person name="Yang P."/>
            <person name="Peng Q."/>
            <person name="Zhang J."/>
            <person name="Jiang W."/>
            <person name="Zhang Z."/>
            <person name="Lin K."/>
            <person name="Ro D.K."/>
            <person name="Chen X."/>
            <person name="Xiong X."/>
            <person name="Shang Y."/>
            <person name="Huang S."/>
            <person name="Zeng J."/>
        </authorList>
    </citation>
    <scope>NUCLEOTIDE SEQUENCE [LARGE SCALE GENOMIC DNA]</scope>
    <source>
        <strain evidence="2">BLH2017</strain>
        <tissue evidence="2">Root</tissue>
    </source>
</reference>
<evidence type="ECO:0000313" key="3">
    <source>
        <dbReference type="Proteomes" id="UP000195402"/>
    </source>
</evidence>
<feature type="transmembrane region" description="Helical" evidence="1">
    <location>
        <begin position="12"/>
        <end position="34"/>
    </location>
</feature>
<accession>A0A200Q5A4</accession>